<feature type="compositionally biased region" description="Basic and acidic residues" evidence="1">
    <location>
        <begin position="1"/>
        <end position="12"/>
    </location>
</feature>
<gene>
    <name evidence="2" type="ORF">EVAR_76201_1</name>
</gene>
<feature type="region of interest" description="Disordered" evidence="1">
    <location>
        <begin position="1"/>
        <end position="110"/>
    </location>
</feature>
<evidence type="ECO:0000313" key="2">
    <source>
        <dbReference type="EMBL" id="GBP28110.1"/>
    </source>
</evidence>
<feature type="compositionally biased region" description="Low complexity" evidence="1">
    <location>
        <begin position="28"/>
        <end position="37"/>
    </location>
</feature>
<organism evidence="2 3">
    <name type="scientific">Eumeta variegata</name>
    <name type="common">Bagworm moth</name>
    <name type="synonym">Eumeta japonica</name>
    <dbReference type="NCBI Taxonomy" id="151549"/>
    <lineage>
        <taxon>Eukaryota</taxon>
        <taxon>Metazoa</taxon>
        <taxon>Ecdysozoa</taxon>
        <taxon>Arthropoda</taxon>
        <taxon>Hexapoda</taxon>
        <taxon>Insecta</taxon>
        <taxon>Pterygota</taxon>
        <taxon>Neoptera</taxon>
        <taxon>Endopterygota</taxon>
        <taxon>Lepidoptera</taxon>
        <taxon>Glossata</taxon>
        <taxon>Ditrysia</taxon>
        <taxon>Tineoidea</taxon>
        <taxon>Psychidae</taxon>
        <taxon>Oiketicinae</taxon>
        <taxon>Eumeta</taxon>
    </lineage>
</organism>
<dbReference type="AlphaFoldDB" id="A0A4C1UPG8"/>
<comment type="caution">
    <text evidence="2">The sequence shown here is derived from an EMBL/GenBank/DDBJ whole genome shotgun (WGS) entry which is preliminary data.</text>
</comment>
<reference evidence="2 3" key="1">
    <citation type="journal article" date="2019" name="Commun. Biol.">
        <title>The bagworm genome reveals a unique fibroin gene that provides high tensile strength.</title>
        <authorList>
            <person name="Kono N."/>
            <person name="Nakamura H."/>
            <person name="Ohtoshi R."/>
            <person name="Tomita M."/>
            <person name="Numata K."/>
            <person name="Arakawa K."/>
        </authorList>
    </citation>
    <scope>NUCLEOTIDE SEQUENCE [LARGE SCALE GENOMIC DNA]</scope>
</reference>
<keyword evidence="3" id="KW-1185">Reference proteome</keyword>
<accession>A0A4C1UPG8</accession>
<name>A0A4C1UPG8_EUMVA</name>
<evidence type="ECO:0000256" key="1">
    <source>
        <dbReference type="SAM" id="MobiDB-lite"/>
    </source>
</evidence>
<sequence>MNDRDSERHRDSGINGGMGMGVRDGHRAAAPARRQAPGTQASKAWHVKWPTPIQLKRDREPNSKRGQGQHQDGTGDEIGRKVILGPKLKPRSKQAGESEVKSGVGPGSRS</sequence>
<protein>
    <submittedName>
        <fullName evidence="2">Uncharacterized protein</fullName>
    </submittedName>
</protein>
<dbReference type="Proteomes" id="UP000299102">
    <property type="component" value="Unassembled WGS sequence"/>
</dbReference>
<evidence type="ECO:0000313" key="3">
    <source>
        <dbReference type="Proteomes" id="UP000299102"/>
    </source>
</evidence>
<proteinExistence type="predicted"/>
<dbReference type="EMBL" id="BGZK01000203">
    <property type="protein sequence ID" value="GBP28110.1"/>
    <property type="molecule type" value="Genomic_DNA"/>
</dbReference>